<reference evidence="1" key="1">
    <citation type="submission" date="2019-10" db="EMBL/GenBank/DDBJ databases">
        <authorList>
            <person name="Soares A.E.R."/>
            <person name="Aleixo A."/>
            <person name="Schneider P."/>
            <person name="Miyaki C.Y."/>
            <person name="Schneider M.P."/>
            <person name="Mello C."/>
            <person name="Vasconcelos A.T.R."/>
        </authorList>
    </citation>
    <scope>NUCLEOTIDE SEQUENCE</scope>
    <source>
        <tissue evidence="1">Muscle</tissue>
    </source>
</reference>
<organism evidence="1 2">
    <name type="scientific">Willisornis vidua</name>
    <name type="common">Xingu scale-backed antbird</name>
    <dbReference type="NCBI Taxonomy" id="1566151"/>
    <lineage>
        <taxon>Eukaryota</taxon>
        <taxon>Metazoa</taxon>
        <taxon>Chordata</taxon>
        <taxon>Craniata</taxon>
        <taxon>Vertebrata</taxon>
        <taxon>Euteleostomi</taxon>
        <taxon>Archelosauria</taxon>
        <taxon>Archosauria</taxon>
        <taxon>Dinosauria</taxon>
        <taxon>Saurischia</taxon>
        <taxon>Theropoda</taxon>
        <taxon>Coelurosauria</taxon>
        <taxon>Aves</taxon>
        <taxon>Neognathae</taxon>
        <taxon>Neoaves</taxon>
        <taxon>Telluraves</taxon>
        <taxon>Australaves</taxon>
        <taxon>Passeriformes</taxon>
        <taxon>Thamnophilidae</taxon>
        <taxon>Willisornis</taxon>
    </lineage>
</organism>
<dbReference type="EMBL" id="WHWB01032323">
    <property type="protein sequence ID" value="KAJ7426071.1"/>
    <property type="molecule type" value="Genomic_DNA"/>
</dbReference>
<keyword evidence="2" id="KW-1185">Reference proteome</keyword>
<sequence>MRIHQSSGEIEDEFCIIKGKTCTGVIPDCVKEKGYRVSRTSDLIRSPFAFNLSSYNHKELIFLFLSLIALVRWSTEIGQKSLA</sequence>
<evidence type="ECO:0000313" key="1">
    <source>
        <dbReference type="EMBL" id="KAJ7426071.1"/>
    </source>
</evidence>
<comment type="caution">
    <text evidence="1">The sequence shown here is derived from an EMBL/GenBank/DDBJ whole genome shotgun (WGS) entry which is preliminary data.</text>
</comment>
<dbReference type="Proteomes" id="UP001145742">
    <property type="component" value="Unassembled WGS sequence"/>
</dbReference>
<gene>
    <name evidence="1" type="ORF">WISP_19223</name>
</gene>
<accession>A0ABQ9DPL7</accession>
<evidence type="ECO:0000313" key="2">
    <source>
        <dbReference type="Proteomes" id="UP001145742"/>
    </source>
</evidence>
<protein>
    <submittedName>
        <fullName evidence="1">Uncharacterized protein</fullName>
    </submittedName>
</protein>
<name>A0ABQ9DPL7_9PASS</name>
<proteinExistence type="predicted"/>